<sequence>MRRWDCKDIDRDAIIHELLLEAELTDASELRESLTALESFASMPAPTPGPALAAMLLGSAADGMAGADAGIGMGAPTGNPADDLRGDELRKRRKLRKNRPAVIGAAVATAMALGIGGVAASSAEFSEGTPDFIHVLIPGWVPGWTTAPPSPVPPTSSNHSPEGTTHPAPVDVPAPVPAGTPAAGFAAAEPSGGPVPPAPENAAEAEQEAVAPAATPTPAAQPAGRQPEEPEAAHAGPTIDSRGILPLPKTAIPSMGTAQDLQYGVQQAAQSGQNDVSLKPPGASLRWLLGLLSR</sequence>
<organism evidence="3 4">
    <name type="scientific">Arthrobacter methylotrophus</name>
    <dbReference type="NCBI Taxonomy" id="121291"/>
    <lineage>
        <taxon>Bacteria</taxon>
        <taxon>Bacillati</taxon>
        <taxon>Actinomycetota</taxon>
        <taxon>Actinomycetes</taxon>
        <taxon>Micrococcales</taxon>
        <taxon>Micrococcaceae</taxon>
        <taxon>Arthrobacter</taxon>
    </lineage>
</organism>
<evidence type="ECO:0000313" key="3">
    <source>
        <dbReference type="EMBL" id="MFB9713059.1"/>
    </source>
</evidence>
<keyword evidence="2" id="KW-0472">Membrane</keyword>
<protein>
    <recommendedName>
        <fullName evidence="5">Anti-sigma factor</fullName>
    </recommendedName>
</protein>
<feature type="compositionally biased region" description="Low complexity" evidence="1">
    <location>
        <begin position="155"/>
        <end position="169"/>
    </location>
</feature>
<comment type="caution">
    <text evidence="3">The sequence shown here is derived from an EMBL/GenBank/DDBJ whole genome shotgun (WGS) entry which is preliminary data.</text>
</comment>
<evidence type="ECO:0000256" key="1">
    <source>
        <dbReference type="SAM" id="MobiDB-lite"/>
    </source>
</evidence>
<dbReference type="RefSeq" id="WP_345051411.1">
    <property type="nucleotide sequence ID" value="NZ_BAABED010000001.1"/>
</dbReference>
<feature type="region of interest" description="Disordered" evidence="1">
    <location>
        <begin position="147"/>
        <end position="245"/>
    </location>
</feature>
<dbReference type="EMBL" id="JBHMBH010000007">
    <property type="protein sequence ID" value="MFB9713059.1"/>
    <property type="molecule type" value="Genomic_DNA"/>
</dbReference>
<reference evidence="3 4" key="1">
    <citation type="submission" date="2024-09" db="EMBL/GenBank/DDBJ databases">
        <authorList>
            <person name="Sun Q."/>
            <person name="Mori K."/>
        </authorList>
    </citation>
    <scope>NUCLEOTIDE SEQUENCE [LARGE SCALE GENOMIC DNA]</scope>
    <source>
        <strain evidence="3 4">JCM 13519</strain>
    </source>
</reference>
<proteinExistence type="predicted"/>
<feature type="compositionally biased region" description="Low complexity" evidence="1">
    <location>
        <begin position="200"/>
        <end position="223"/>
    </location>
</feature>
<evidence type="ECO:0000313" key="4">
    <source>
        <dbReference type="Proteomes" id="UP001589536"/>
    </source>
</evidence>
<keyword evidence="2" id="KW-1133">Transmembrane helix</keyword>
<gene>
    <name evidence="3" type="ORF">ACFFPI_02670</name>
</gene>
<feature type="compositionally biased region" description="Low complexity" evidence="1">
    <location>
        <begin position="179"/>
        <end position="192"/>
    </location>
</feature>
<evidence type="ECO:0000256" key="2">
    <source>
        <dbReference type="SAM" id="Phobius"/>
    </source>
</evidence>
<feature type="transmembrane region" description="Helical" evidence="2">
    <location>
        <begin position="100"/>
        <end position="120"/>
    </location>
</feature>
<name>A0ABV5UNP5_9MICC</name>
<keyword evidence="4" id="KW-1185">Reference proteome</keyword>
<evidence type="ECO:0008006" key="5">
    <source>
        <dbReference type="Google" id="ProtNLM"/>
    </source>
</evidence>
<keyword evidence="2" id="KW-0812">Transmembrane</keyword>
<dbReference type="Proteomes" id="UP001589536">
    <property type="component" value="Unassembled WGS sequence"/>
</dbReference>
<accession>A0ABV5UNP5</accession>